<proteinExistence type="inferred from homology"/>
<keyword evidence="7" id="KW-1185">Reference proteome</keyword>
<dbReference type="SUPFAM" id="SSF51316">
    <property type="entry name" value="Mss4-like"/>
    <property type="match status" value="1"/>
</dbReference>
<keyword evidence="2" id="KW-0479">Metal-binding</keyword>
<feature type="domain" description="CENP-V/GFA" evidence="5">
    <location>
        <begin position="19"/>
        <end position="133"/>
    </location>
</feature>
<name>A0A2M8WPZ5_9RHOB</name>
<evidence type="ECO:0000256" key="4">
    <source>
        <dbReference type="ARBA" id="ARBA00023239"/>
    </source>
</evidence>
<dbReference type="GO" id="GO:0016846">
    <property type="term" value="F:carbon-sulfur lyase activity"/>
    <property type="evidence" value="ECO:0007669"/>
    <property type="project" value="InterPro"/>
</dbReference>
<evidence type="ECO:0000313" key="6">
    <source>
        <dbReference type="EMBL" id="PJI93015.1"/>
    </source>
</evidence>
<keyword evidence="3" id="KW-0862">Zinc</keyword>
<evidence type="ECO:0000313" key="7">
    <source>
        <dbReference type="Proteomes" id="UP000228531"/>
    </source>
</evidence>
<keyword evidence="4" id="KW-0456">Lyase</keyword>
<dbReference type="GO" id="GO:0046872">
    <property type="term" value="F:metal ion binding"/>
    <property type="evidence" value="ECO:0007669"/>
    <property type="project" value="UniProtKB-KW"/>
</dbReference>
<evidence type="ECO:0000256" key="1">
    <source>
        <dbReference type="ARBA" id="ARBA00005495"/>
    </source>
</evidence>
<sequence>MRDYLGDLASDLLGAGVALRGRCECGAVAFEIANARDTVTCCHCSQCRRTSGHYWASTRADIADVTFTRDDGLSWFQSSKDARRGFCKNCGSSLFYQPVGANHLGIAAGSLDLPTGMTAGKHIFTADAGDYYTIPDDAPHIPD</sequence>
<dbReference type="Pfam" id="PF04828">
    <property type="entry name" value="GFA"/>
    <property type="match status" value="1"/>
</dbReference>
<comment type="similarity">
    <text evidence="1">Belongs to the Gfa family.</text>
</comment>
<evidence type="ECO:0000259" key="5">
    <source>
        <dbReference type="PROSITE" id="PS51891"/>
    </source>
</evidence>
<dbReference type="InterPro" id="IPR011057">
    <property type="entry name" value="Mss4-like_sf"/>
</dbReference>
<dbReference type="PROSITE" id="PS51891">
    <property type="entry name" value="CENP_V_GFA"/>
    <property type="match status" value="1"/>
</dbReference>
<dbReference type="Gene3D" id="3.90.1590.10">
    <property type="entry name" value="glutathione-dependent formaldehyde- activating enzyme (gfa)"/>
    <property type="match status" value="1"/>
</dbReference>
<comment type="caution">
    <text evidence="6">The sequence shown here is derived from an EMBL/GenBank/DDBJ whole genome shotgun (WGS) entry which is preliminary data.</text>
</comment>
<organism evidence="6 7">
    <name type="scientific">Yoonia maricola</name>
    <dbReference type="NCBI Taxonomy" id="420999"/>
    <lineage>
        <taxon>Bacteria</taxon>
        <taxon>Pseudomonadati</taxon>
        <taxon>Pseudomonadota</taxon>
        <taxon>Alphaproteobacteria</taxon>
        <taxon>Rhodobacterales</taxon>
        <taxon>Paracoccaceae</taxon>
        <taxon>Yoonia</taxon>
    </lineage>
</organism>
<reference evidence="6 7" key="1">
    <citation type="submission" date="2017-11" db="EMBL/GenBank/DDBJ databases">
        <title>Genomic Encyclopedia of Archaeal and Bacterial Type Strains, Phase II (KMG-II): From Individual Species to Whole Genera.</title>
        <authorList>
            <person name="Goeker M."/>
        </authorList>
    </citation>
    <scope>NUCLEOTIDE SEQUENCE [LARGE SCALE GENOMIC DNA]</scope>
    <source>
        <strain evidence="6 7">DSM 29128</strain>
    </source>
</reference>
<dbReference type="AlphaFoldDB" id="A0A2M8WPZ5"/>
<evidence type="ECO:0000256" key="3">
    <source>
        <dbReference type="ARBA" id="ARBA00022833"/>
    </source>
</evidence>
<protein>
    <recommendedName>
        <fullName evidence="5">CENP-V/GFA domain-containing protein</fullName>
    </recommendedName>
</protein>
<dbReference type="PANTHER" id="PTHR33337">
    <property type="entry name" value="GFA DOMAIN-CONTAINING PROTEIN"/>
    <property type="match status" value="1"/>
</dbReference>
<dbReference type="EMBL" id="PGTY01000001">
    <property type="protein sequence ID" value="PJI93015.1"/>
    <property type="molecule type" value="Genomic_DNA"/>
</dbReference>
<accession>A0A2M8WPZ5</accession>
<evidence type="ECO:0000256" key="2">
    <source>
        <dbReference type="ARBA" id="ARBA00022723"/>
    </source>
</evidence>
<dbReference type="Proteomes" id="UP000228531">
    <property type="component" value="Unassembled WGS sequence"/>
</dbReference>
<dbReference type="PANTHER" id="PTHR33337:SF40">
    <property type="entry name" value="CENP-V_GFA DOMAIN-CONTAINING PROTEIN-RELATED"/>
    <property type="match status" value="1"/>
</dbReference>
<gene>
    <name evidence="6" type="ORF">BC777_1882</name>
</gene>
<dbReference type="InterPro" id="IPR006913">
    <property type="entry name" value="CENP-V/GFA"/>
</dbReference>